<evidence type="ECO:0000256" key="2">
    <source>
        <dbReference type="ARBA" id="ARBA00022617"/>
    </source>
</evidence>
<dbReference type="PANTHER" id="PTHR37823:SF1">
    <property type="entry name" value="CYTOCHROME C-553-LIKE"/>
    <property type="match status" value="1"/>
</dbReference>
<accession>A0ABQ2D2K8</accession>
<keyword evidence="5 6" id="KW-0408">Iron</keyword>
<protein>
    <recommendedName>
        <fullName evidence="8">Cytochrome c domain-containing protein</fullName>
    </recommendedName>
</protein>
<dbReference type="Proteomes" id="UP000632222">
    <property type="component" value="Unassembled WGS sequence"/>
</dbReference>
<dbReference type="InterPro" id="IPR051811">
    <property type="entry name" value="Cytochrome_c550/c551-like"/>
</dbReference>
<organism evidence="9 10">
    <name type="scientific">Deinococcus roseus</name>
    <dbReference type="NCBI Taxonomy" id="392414"/>
    <lineage>
        <taxon>Bacteria</taxon>
        <taxon>Thermotogati</taxon>
        <taxon>Deinococcota</taxon>
        <taxon>Deinococci</taxon>
        <taxon>Deinococcales</taxon>
        <taxon>Deinococcaceae</taxon>
        <taxon>Deinococcus</taxon>
    </lineage>
</organism>
<feature type="domain" description="Cytochrome c" evidence="8">
    <location>
        <begin position="23"/>
        <end position="104"/>
    </location>
</feature>
<evidence type="ECO:0000256" key="5">
    <source>
        <dbReference type="ARBA" id="ARBA00023004"/>
    </source>
</evidence>
<evidence type="ECO:0000256" key="1">
    <source>
        <dbReference type="ARBA" id="ARBA00022448"/>
    </source>
</evidence>
<dbReference type="SUPFAM" id="SSF46626">
    <property type="entry name" value="Cytochrome c"/>
    <property type="match status" value="1"/>
</dbReference>
<evidence type="ECO:0000259" key="8">
    <source>
        <dbReference type="PROSITE" id="PS51007"/>
    </source>
</evidence>
<evidence type="ECO:0000313" key="10">
    <source>
        <dbReference type="Proteomes" id="UP000632222"/>
    </source>
</evidence>
<dbReference type="EMBL" id="BMOD01000008">
    <property type="protein sequence ID" value="GGJ37613.1"/>
    <property type="molecule type" value="Genomic_DNA"/>
</dbReference>
<evidence type="ECO:0000256" key="3">
    <source>
        <dbReference type="ARBA" id="ARBA00022723"/>
    </source>
</evidence>
<dbReference type="PROSITE" id="PS51007">
    <property type="entry name" value="CYTC"/>
    <property type="match status" value="1"/>
</dbReference>
<evidence type="ECO:0000256" key="7">
    <source>
        <dbReference type="SAM" id="SignalP"/>
    </source>
</evidence>
<dbReference type="PANTHER" id="PTHR37823">
    <property type="entry name" value="CYTOCHROME C-553-LIKE"/>
    <property type="match status" value="1"/>
</dbReference>
<keyword evidence="2 6" id="KW-0349">Heme</keyword>
<evidence type="ECO:0000256" key="6">
    <source>
        <dbReference type="PROSITE-ProRule" id="PRU00433"/>
    </source>
</evidence>
<comment type="caution">
    <text evidence="9">The sequence shown here is derived from an EMBL/GenBank/DDBJ whole genome shotgun (WGS) entry which is preliminary data.</text>
</comment>
<evidence type="ECO:0000256" key="4">
    <source>
        <dbReference type="ARBA" id="ARBA00022982"/>
    </source>
</evidence>
<dbReference type="Gene3D" id="1.10.760.10">
    <property type="entry name" value="Cytochrome c-like domain"/>
    <property type="match status" value="1"/>
</dbReference>
<dbReference type="InterPro" id="IPR009056">
    <property type="entry name" value="Cyt_c-like_dom"/>
</dbReference>
<keyword evidence="4" id="KW-0249">Electron transport</keyword>
<reference evidence="10" key="1">
    <citation type="journal article" date="2019" name="Int. J. Syst. Evol. Microbiol.">
        <title>The Global Catalogue of Microorganisms (GCM) 10K type strain sequencing project: providing services to taxonomists for standard genome sequencing and annotation.</title>
        <authorList>
            <consortium name="The Broad Institute Genomics Platform"/>
            <consortium name="The Broad Institute Genome Sequencing Center for Infectious Disease"/>
            <person name="Wu L."/>
            <person name="Ma J."/>
        </authorList>
    </citation>
    <scope>NUCLEOTIDE SEQUENCE [LARGE SCALE GENOMIC DNA]</scope>
    <source>
        <strain evidence="10">JCM 14370</strain>
    </source>
</reference>
<feature type="chain" id="PRO_5046456800" description="Cytochrome c domain-containing protein" evidence="7">
    <location>
        <begin position="19"/>
        <end position="104"/>
    </location>
</feature>
<feature type="signal peptide" evidence="7">
    <location>
        <begin position="1"/>
        <end position="18"/>
    </location>
</feature>
<sequence length="104" mass="11162">MKKMVLLASSLLIPLAFAATPKGNAAKGKTFFEATCSGCHGEGALGGVGPKLAGKLKKWTFAGFKKTLKENVTPDKRKLGPPMMKFNLSDQEYADLLAYLKSLK</sequence>
<keyword evidence="10" id="KW-1185">Reference proteome</keyword>
<name>A0ABQ2D2K8_9DEIO</name>
<gene>
    <name evidence="9" type="ORF">GCM10008938_24700</name>
</gene>
<dbReference type="Pfam" id="PF00034">
    <property type="entry name" value="Cytochrom_C"/>
    <property type="match status" value="1"/>
</dbReference>
<keyword evidence="7" id="KW-0732">Signal</keyword>
<keyword evidence="1" id="KW-0813">Transport</keyword>
<dbReference type="RefSeq" id="WP_189002995.1">
    <property type="nucleotide sequence ID" value="NZ_BMOD01000008.1"/>
</dbReference>
<proteinExistence type="predicted"/>
<dbReference type="InterPro" id="IPR036909">
    <property type="entry name" value="Cyt_c-like_dom_sf"/>
</dbReference>
<keyword evidence="3 6" id="KW-0479">Metal-binding</keyword>
<evidence type="ECO:0000313" key="9">
    <source>
        <dbReference type="EMBL" id="GGJ37613.1"/>
    </source>
</evidence>